<reference evidence="1 2" key="1">
    <citation type="journal article" date="2004" name="Syst. Appl. Microbiol.">
        <title>Cryptoendolithic actinomycetes from antarctic sandstone rock samples: Micromonospora endolithica sp. nov. and two isolates related to Micromonospora coerulea Jensen 1932.</title>
        <authorList>
            <person name="Hirsch P."/>
            <person name="Mevs U."/>
            <person name="Kroppenstedt R.M."/>
            <person name="Schumann P."/>
            <person name="Stackebrandt E."/>
        </authorList>
    </citation>
    <scope>NUCLEOTIDE SEQUENCE [LARGE SCALE GENOMIC DNA]</scope>
    <source>
        <strain evidence="1 2">JCM 12677</strain>
    </source>
</reference>
<dbReference type="EMBL" id="RBAK01000022">
    <property type="protein sequence ID" value="RKN38253.1"/>
    <property type="molecule type" value="Genomic_DNA"/>
</dbReference>
<gene>
    <name evidence="1" type="ORF">D7223_31425</name>
</gene>
<accession>A0A3A9YQJ8</accession>
<keyword evidence="2" id="KW-1185">Reference proteome</keyword>
<sequence length="73" mass="7676">MSEHRRALVDAKSLDAILDREPNRYAAEAPGIAALIDAVTKEAPLNAEREEVAVGAFRAAVRTATAADDAQSG</sequence>
<protein>
    <submittedName>
        <fullName evidence="1">Uncharacterized protein</fullName>
    </submittedName>
</protein>
<dbReference type="Proteomes" id="UP000281726">
    <property type="component" value="Unassembled WGS sequence"/>
</dbReference>
<organism evidence="1 2">
    <name type="scientific">Micromonospora endolithica</name>
    <dbReference type="NCBI Taxonomy" id="230091"/>
    <lineage>
        <taxon>Bacteria</taxon>
        <taxon>Bacillati</taxon>
        <taxon>Actinomycetota</taxon>
        <taxon>Actinomycetes</taxon>
        <taxon>Micromonosporales</taxon>
        <taxon>Micromonosporaceae</taxon>
        <taxon>Micromonospora</taxon>
    </lineage>
</organism>
<proteinExistence type="predicted"/>
<comment type="caution">
    <text evidence="1">The sequence shown here is derived from an EMBL/GenBank/DDBJ whole genome shotgun (WGS) entry which is preliminary data.</text>
</comment>
<evidence type="ECO:0000313" key="1">
    <source>
        <dbReference type="EMBL" id="RKN38253.1"/>
    </source>
</evidence>
<evidence type="ECO:0000313" key="2">
    <source>
        <dbReference type="Proteomes" id="UP000281726"/>
    </source>
</evidence>
<dbReference type="RefSeq" id="WP_120733164.1">
    <property type="nucleotide sequence ID" value="NZ_RBAK01000022.1"/>
</dbReference>
<dbReference type="AlphaFoldDB" id="A0A3A9YQJ8"/>
<name>A0A3A9YQJ8_9ACTN</name>